<dbReference type="Proteomes" id="UP000078572">
    <property type="component" value="Chromosome 1"/>
</dbReference>
<dbReference type="CDD" id="cd19102">
    <property type="entry name" value="AKR_unchar"/>
    <property type="match status" value="1"/>
</dbReference>
<dbReference type="SUPFAM" id="SSF51430">
    <property type="entry name" value="NAD(P)-linked oxidoreductase"/>
    <property type="match status" value="1"/>
</dbReference>
<dbReference type="InterPro" id="IPR023210">
    <property type="entry name" value="NADP_OxRdtase_dom"/>
</dbReference>
<dbReference type="GeneID" id="61527761"/>
<dbReference type="OrthoDB" id="5488419at2"/>
<evidence type="ECO:0000256" key="1">
    <source>
        <dbReference type="ARBA" id="ARBA00023002"/>
    </source>
</evidence>
<name>A0A192A0U8_9RALS</name>
<dbReference type="Gene3D" id="3.20.20.100">
    <property type="entry name" value="NADP-dependent oxidoreductase domain"/>
    <property type="match status" value="1"/>
</dbReference>
<evidence type="ECO:0000313" key="3">
    <source>
        <dbReference type="Proteomes" id="UP000078572"/>
    </source>
</evidence>
<gene>
    <name evidence="2" type="ORF">A9Y76_17185</name>
</gene>
<dbReference type="PANTHER" id="PTHR43364">
    <property type="entry name" value="NADH-SPECIFIC METHYLGLYOXAL REDUCTASE-RELATED"/>
    <property type="match status" value="1"/>
</dbReference>
<dbReference type="RefSeq" id="WP_064805737.1">
    <property type="nucleotide sequence ID" value="NZ_CP016022.1"/>
</dbReference>
<dbReference type="Pfam" id="PF00248">
    <property type="entry name" value="Aldo_ket_red"/>
    <property type="match status" value="1"/>
</dbReference>
<proteinExistence type="predicted"/>
<sequence>MQTRQLGQSDLYTSPLGFGTWASGGGNWEYGWGAQDDRDSIAAIAAAVDAGINWIDTAAAYGLGHAETVVGQALSELPASRRPYVFTKGSLLWDAQGRISHSLDPASLAREIDDSLRRLNVETIDLYQIHWPAFPPGAPEQSIEAAIAALEQARRAGKIRQIGVSNFDAAQMARAQSVASIAALQPPYSLLMRGIEASILPYTAAHGIGNIVYSPLQSGLLSGRMTRERIASLPANDWRAQRSPEFQEPNLTHNLALVEVLRGVGARHGRTPAEVAIAWTLRNPVVTGAIVGVRRPDQLDGLLGAADLKLTDADLAEIQAALPETTASPVPQSLVNA</sequence>
<dbReference type="STRING" id="190721.ACS15_3630"/>
<reference evidence="3" key="1">
    <citation type="submission" date="2016-06" db="EMBL/GenBank/DDBJ databases">
        <authorList>
            <person name="Xu Y."/>
            <person name="Nagy A."/>
            <person name="Yan X."/>
            <person name="Kim S.W."/>
            <person name="Haley B."/>
            <person name="Liu N.T."/>
            <person name="Nou X."/>
        </authorList>
    </citation>
    <scope>NUCLEOTIDE SEQUENCE [LARGE SCALE GENOMIC DNA]</scope>
    <source>
        <strain evidence="3">ATCC 49129</strain>
    </source>
</reference>
<dbReference type="PROSITE" id="PS00062">
    <property type="entry name" value="ALDOKETO_REDUCTASE_2"/>
    <property type="match status" value="1"/>
</dbReference>
<protein>
    <submittedName>
        <fullName evidence="2">Aldo/keto reductase</fullName>
    </submittedName>
</protein>
<dbReference type="InterPro" id="IPR050523">
    <property type="entry name" value="AKR_Detox_Biosynth"/>
</dbReference>
<dbReference type="InterPro" id="IPR018170">
    <property type="entry name" value="Aldo/ket_reductase_CS"/>
</dbReference>
<evidence type="ECO:0000313" key="2">
    <source>
        <dbReference type="EMBL" id="ANJ74075.1"/>
    </source>
</evidence>
<accession>A0A192A0U8</accession>
<organism evidence="2 3">
    <name type="scientific">Ralstonia insidiosa</name>
    <dbReference type="NCBI Taxonomy" id="190721"/>
    <lineage>
        <taxon>Bacteria</taxon>
        <taxon>Pseudomonadati</taxon>
        <taxon>Pseudomonadota</taxon>
        <taxon>Betaproteobacteria</taxon>
        <taxon>Burkholderiales</taxon>
        <taxon>Burkholderiaceae</taxon>
        <taxon>Ralstonia</taxon>
    </lineage>
</organism>
<keyword evidence="1" id="KW-0560">Oxidoreductase</keyword>
<dbReference type="PANTHER" id="PTHR43364:SF4">
    <property type="entry name" value="NAD(P)-LINKED OXIDOREDUCTASE SUPERFAMILY PROTEIN"/>
    <property type="match status" value="1"/>
</dbReference>
<dbReference type="GO" id="GO:0005829">
    <property type="term" value="C:cytosol"/>
    <property type="evidence" value="ECO:0007669"/>
    <property type="project" value="TreeGrafter"/>
</dbReference>
<dbReference type="EMBL" id="CP016022">
    <property type="protein sequence ID" value="ANJ74075.1"/>
    <property type="molecule type" value="Genomic_DNA"/>
</dbReference>
<dbReference type="GO" id="GO:0016491">
    <property type="term" value="F:oxidoreductase activity"/>
    <property type="evidence" value="ECO:0007669"/>
    <property type="project" value="UniProtKB-KW"/>
</dbReference>
<dbReference type="InterPro" id="IPR036812">
    <property type="entry name" value="NAD(P)_OxRdtase_dom_sf"/>
</dbReference>
<dbReference type="AlphaFoldDB" id="A0A192A0U8"/>
<keyword evidence="3" id="KW-1185">Reference proteome</keyword>